<evidence type="ECO:0000256" key="2">
    <source>
        <dbReference type="ARBA" id="ARBA00022898"/>
    </source>
</evidence>
<reference evidence="7" key="1">
    <citation type="journal article" date="2021" name="PeerJ">
        <title>Extensive microbial diversity within the chicken gut microbiome revealed by metagenomics and culture.</title>
        <authorList>
            <person name="Gilroy R."/>
            <person name="Ravi A."/>
            <person name="Getino M."/>
            <person name="Pursley I."/>
            <person name="Horton D.L."/>
            <person name="Alikhan N.F."/>
            <person name="Baker D."/>
            <person name="Gharbi K."/>
            <person name="Hall N."/>
            <person name="Watson M."/>
            <person name="Adriaenssens E.M."/>
            <person name="Foster-Nyarko E."/>
            <person name="Jarju S."/>
            <person name="Secka A."/>
            <person name="Antonio M."/>
            <person name="Oren A."/>
            <person name="Chaudhuri R.R."/>
            <person name="La Ragione R."/>
            <person name="Hildebrand F."/>
            <person name="Pallen M.J."/>
        </authorList>
    </citation>
    <scope>NUCLEOTIDE SEQUENCE</scope>
    <source>
        <strain evidence="7">ChiGjej1B1-14440</strain>
    </source>
</reference>
<dbReference type="Gene3D" id="1.10.10.10">
    <property type="entry name" value="Winged helix-like DNA-binding domain superfamily/Winged helix DNA-binding domain"/>
    <property type="match status" value="1"/>
</dbReference>
<keyword evidence="4" id="KW-0238">DNA-binding</keyword>
<dbReference type="Proteomes" id="UP000886724">
    <property type="component" value="Unassembled WGS sequence"/>
</dbReference>
<dbReference type="Gene3D" id="3.40.640.10">
    <property type="entry name" value="Type I PLP-dependent aspartate aminotransferase-like (Major domain)"/>
    <property type="match status" value="1"/>
</dbReference>
<dbReference type="PANTHER" id="PTHR46577">
    <property type="entry name" value="HTH-TYPE TRANSCRIPTIONAL REGULATORY PROTEIN GABR"/>
    <property type="match status" value="1"/>
</dbReference>
<name>A0A9D2BME2_9FIRM</name>
<feature type="domain" description="HTH gntR-type" evidence="6">
    <location>
        <begin position="1"/>
        <end position="69"/>
    </location>
</feature>
<comment type="caution">
    <text evidence="7">The sequence shown here is derived from an EMBL/GenBank/DDBJ whole genome shotgun (WGS) entry which is preliminary data.</text>
</comment>
<evidence type="ECO:0000313" key="7">
    <source>
        <dbReference type="EMBL" id="HIX81373.1"/>
    </source>
</evidence>
<evidence type="ECO:0000259" key="6">
    <source>
        <dbReference type="PROSITE" id="PS50949"/>
    </source>
</evidence>
<evidence type="ECO:0000256" key="3">
    <source>
        <dbReference type="ARBA" id="ARBA00023015"/>
    </source>
</evidence>
<dbReference type="CDD" id="cd07377">
    <property type="entry name" value="WHTH_GntR"/>
    <property type="match status" value="1"/>
</dbReference>
<gene>
    <name evidence="7" type="ORF">H9980_05285</name>
</gene>
<dbReference type="AlphaFoldDB" id="A0A9D2BME2"/>
<dbReference type="SUPFAM" id="SSF53383">
    <property type="entry name" value="PLP-dependent transferases"/>
    <property type="match status" value="1"/>
</dbReference>
<dbReference type="InterPro" id="IPR036388">
    <property type="entry name" value="WH-like_DNA-bd_sf"/>
</dbReference>
<dbReference type="SUPFAM" id="SSF46785">
    <property type="entry name" value="Winged helix' DNA-binding domain"/>
    <property type="match status" value="1"/>
</dbReference>
<comment type="similarity">
    <text evidence="1">In the C-terminal section; belongs to the class-I pyridoxal-phosphate-dependent aminotransferase family.</text>
</comment>
<evidence type="ECO:0000313" key="8">
    <source>
        <dbReference type="Proteomes" id="UP000886724"/>
    </source>
</evidence>
<evidence type="ECO:0000256" key="5">
    <source>
        <dbReference type="ARBA" id="ARBA00023163"/>
    </source>
</evidence>
<dbReference type="Pfam" id="PF00392">
    <property type="entry name" value="GntR"/>
    <property type="match status" value="1"/>
</dbReference>
<keyword evidence="3" id="KW-0805">Transcription regulation</keyword>
<keyword evidence="7" id="KW-0808">Transferase</keyword>
<dbReference type="EMBL" id="DXET01000113">
    <property type="protein sequence ID" value="HIX81373.1"/>
    <property type="molecule type" value="Genomic_DNA"/>
</dbReference>
<protein>
    <submittedName>
        <fullName evidence="7">PLP-dependent aminotransferase family protein</fullName>
    </submittedName>
</protein>
<keyword evidence="2" id="KW-0663">Pyridoxal phosphate</keyword>
<dbReference type="InterPro" id="IPR051446">
    <property type="entry name" value="HTH_trans_reg/aminotransferase"/>
</dbReference>
<dbReference type="InterPro" id="IPR036390">
    <property type="entry name" value="WH_DNA-bd_sf"/>
</dbReference>
<dbReference type="GO" id="GO:0030170">
    <property type="term" value="F:pyridoxal phosphate binding"/>
    <property type="evidence" value="ECO:0007669"/>
    <property type="project" value="InterPro"/>
</dbReference>
<dbReference type="InterPro" id="IPR015421">
    <property type="entry name" value="PyrdxlP-dep_Trfase_major"/>
</dbReference>
<organism evidence="7 8">
    <name type="scientific">Candidatus Erysipelatoclostridium merdavium</name>
    <dbReference type="NCBI Taxonomy" id="2838566"/>
    <lineage>
        <taxon>Bacteria</taxon>
        <taxon>Bacillati</taxon>
        <taxon>Bacillota</taxon>
        <taxon>Erysipelotrichia</taxon>
        <taxon>Erysipelotrichales</taxon>
        <taxon>Erysipelotrichales incertae sedis</taxon>
    </lineage>
</organism>
<dbReference type="Pfam" id="PF00155">
    <property type="entry name" value="Aminotran_1_2"/>
    <property type="match status" value="1"/>
</dbReference>
<dbReference type="InterPro" id="IPR004839">
    <property type="entry name" value="Aminotransferase_I/II_large"/>
</dbReference>
<dbReference type="SMART" id="SM00345">
    <property type="entry name" value="HTH_GNTR"/>
    <property type="match status" value="1"/>
</dbReference>
<proteinExistence type="inferred from homology"/>
<dbReference type="PANTHER" id="PTHR46577:SF1">
    <property type="entry name" value="HTH-TYPE TRANSCRIPTIONAL REGULATORY PROTEIN GABR"/>
    <property type="match status" value="1"/>
</dbReference>
<dbReference type="GO" id="GO:0008483">
    <property type="term" value="F:transaminase activity"/>
    <property type="evidence" value="ECO:0007669"/>
    <property type="project" value="UniProtKB-KW"/>
</dbReference>
<dbReference type="PROSITE" id="PS50949">
    <property type="entry name" value="HTH_GNTR"/>
    <property type="match status" value="1"/>
</dbReference>
<dbReference type="GO" id="GO:0003677">
    <property type="term" value="F:DNA binding"/>
    <property type="evidence" value="ECO:0007669"/>
    <property type="project" value="UniProtKB-KW"/>
</dbReference>
<accession>A0A9D2BME2</accession>
<reference evidence="7" key="2">
    <citation type="submission" date="2021-04" db="EMBL/GenBank/DDBJ databases">
        <authorList>
            <person name="Gilroy R."/>
        </authorList>
    </citation>
    <scope>NUCLEOTIDE SEQUENCE</scope>
    <source>
        <strain evidence="7">ChiGjej1B1-14440</strain>
    </source>
</reference>
<evidence type="ECO:0000256" key="1">
    <source>
        <dbReference type="ARBA" id="ARBA00005384"/>
    </source>
</evidence>
<dbReference type="InterPro" id="IPR015424">
    <property type="entry name" value="PyrdxlP-dep_Trfase"/>
</dbReference>
<evidence type="ECO:0000256" key="4">
    <source>
        <dbReference type="ARBA" id="ARBA00023125"/>
    </source>
</evidence>
<keyword evidence="7" id="KW-0032">Aminotransferase</keyword>
<dbReference type="GO" id="GO:0003700">
    <property type="term" value="F:DNA-binding transcription factor activity"/>
    <property type="evidence" value="ECO:0007669"/>
    <property type="project" value="InterPro"/>
</dbReference>
<dbReference type="CDD" id="cd00609">
    <property type="entry name" value="AAT_like"/>
    <property type="match status" value="1"/>
</dbReference>
<dbReference type="InterPro" id="IPR000524">
    <property type="entry name" value="Tscrpt_reg_HTH_GntR"/>
</dbReference>
<keyword evidence="5" id="KW-0804">Transcription</keyword>
<sequence length="446" mass="52684">MKYYEQIVADIKRNIQNNKYKPGDKLPSLMIMANQYQVSKGTVLKAYENLEKQCLIFSKPQSGYYIADGIRIQSNNHEGYHLETGNPLVNSHLFNEMKQCLNIAAELYSFKTLDLTVRGVDSLNEILPSYLHLDGIYTSEKNIYLIQGIMQMLTIFSNSPFPNGKNTILIEEPSYSFYIKYLKEMKLPVKVIKRDQYGIDLKELERIFKYEKIKFFYTIPRHHNPLGTYYDHQTRKKIMELAIKYDVYIIEDDYFSHYDPIPKYLPLYYFSNRDHCIYLRSYTKTIPFIRIGIAVVGDDFIETMDKMTKLSYYYSYHMPSLVSQATLEAYIRSDIYQFQSKTIAKEIQSKLKVIKKITKEWDNQIIELIGGKSGYYFTLKFSKKINSDLLVKQLEKEDIYVSTNHSSYYNYNNEQSIRLSISRVTKAELEFVLKRIYQIAIKLYKS</sequence>